<accession>A0A9D2KQ91</accession>
<evidence type="ECO:0000256" key="1">
    <source>
        <dbReference type="PROSITE-ProRule" id="PRU00339"/>
    </source>
</evidence>
<evidence type="ECO:0000313" key="4">
    <source>
        <dbReference type="Proteomes" id="UP000823821"/>
    </source>
</evidence>
<dbReference type="SUPFAM" id="SSF48452">
    <property type="entry name" value="TPR-like"/>
    <property type="match status" value="2"/>
</dbReference>
<reference evidence="3" key="1">
    <citation type="journal article" date="2021" name="PeerJ">
        <title>Extensive microbial diversity within the chicken gut microbiome revealed by metagenomics and culture.</title>
        <authorList>
            <person name="Gilroy R."/>
            <person name="Ravi A."/>
            <person name="Getino M."/>
            <person name="Pursley I."/>
            <person name="Horton D.L."/>
            <person name="Alikhan N.F."/>
            <person name="Baker D."/>
            <person name="Gharbi K."/>
            <person name="Hall N."/>
            <person name="Watson M."/>
            <person name="Adriaenssens E.M."/>
            <person name="Foster-Nyarko E."/>
            <person name="Jarju S."/>
            <person name="Secka A."/>
            <person name="Antonio M."/>
            <person name="Oren A."/>
            <person name="Chaudhuri R.R."/>
            <person name="La Ragione R."/>
            <person name="Hildebrand F."/>
            <person name="Pallen M.J."/>
        </authorList>
    </citation>
    <scope>NUCLEOTIDE SEQUENCE</scope>
    <source>
        <strain evidence="3">5032</strain>
    </source>
</reference>
<dbReference type="AlphaFoldDB" id="A0A9D2KQ91"/>
<reference evidence="3" key="2">
    <citation type="submission" date="2021-04" db="EMBL/GenBank/DDBJ databases">
        <authorList>
            <person name="Gilroy R."/>
        </authorList>
    </citation>
    <scope>NUCLEOTIDE SEQUENCE</scope>
    <source>
        <strain evidence="3">5032</strain>
    </source>
</reference>
<name>A0A9D2KQ91_9BACT</name>
<organism evidence="3 4">
    <name type="scientific">Candidatus Desulfovibrio intestinavium</name>
    <dbReference type="NCBI Taxonomy" id="2838534"/>
    <lineage>
        <taxon>Bacteria</taxon>
        <taxon>Pseudomonadati</taxon>
        <taxon>Thermodesulfobacteriota</taxon>
        <taxon>Desulfovibrionia</taxon>
        <taxon>Desulfovibrionales</taxon>
        <taxon>Desulfovibrionaceae</taxon>
        <taxon>Desulfovibrio</taxon>
    </lineage>
</organism>
<protein>
    <submittedName>
        <fullName evidence="3">Tetratricopeptide repeat protein</fullName>
    </submittedName>
</protein>
<dbReference type="InterPro" id="IPR011990">
    <property type="entry name" value="TPR-like_helical_dom_sf"/>
</dbReference>
<feature type="region of interest" description="Disordered" evidence="2">
    <location>
        <begin position="1"/>
        <end position="51"/>
    </location>
</feature>
<evidence type="ECO:0000256" key="2">
    <source>
        <dbReference type="SAM" id="MobiDB-lite"/>
    </source>
</evidence>
<sequence length="324" mass="36939">MLPAAPRLRRLTGRRPEPRFPARKRPRRATRRRTSSLRRGQARKGRYLTGQQTGSRRLLPAVLLCCLLAACDAAPLGDDYSEAKSAAAAHEWTRAERLLERFLREADDADKRWEAWQLLLTVANATGVAARSQLEYLDTMLEEFADNDARCKDILRRMGQIIERQRRYERAVDIWSAYLDLDGLSPQDNVDGYRHLAAMNFRLHRYEAAEDALQQCLALPVDDSAKLACMYDLADQSAARERWQEAADLSQQILDSRPGDALRGLTLFLLGDALEQLGRPGEALSHFEQAREIYPNPDVVENRIAYLQKKRKNPPRRQGGTETK</sequence>
<feature type="compositionally biased region" description="Basic residues" evidence="2">
    <location>
        <begin position="21"/>
        <end position="46"/>
    </location>
</feature>
<proteinExistence type="predicted"/>
<evidence type="ECO:0000313" key="3">
    <source>
        <dbReference type="EMBL" id="HJA78748.1"/>
    </source>
</evidence>
<dbReference type="Pfam" id="PF13424">
    <property type="entry name" value="TPR_12"/>
    <property type="match status" value="1"/>
</dbReference>
<dbReference type="Gene3D" id="1.25.40.10">
    <property type="entry name" value="Tetratricopeptide repeat domain"/>
    <property type="match status" value="2"/>
</dbReference>
<dbReference type="InterPro" id="IPR019734">
    <property type="entry name" value="TPR_rpt"/>
</dbReference>
<gene>
    <name evidence="3" type="ORF">H9784_04120</name>
</gene>
<dbReference type="Proteomes" id="UP000823821">
    <property type="component" value="Unassembled WGS sequence"/>
</dbReference>
<comment type="caution">
    <text evidence="3">The sequence shown here is derived from an EMBL/GenBank/DDBJ whole genome shotgun (WGS) entry which is preliminary data.</text>
</comment>
<feature type="repeat" description="TPR" evidence="1">
    <location>
        <begin position="264"/>
        <end position="297"/>
    </location>
</feature>
<dbReference type="PROSITE" id="PS50005">
    <property type="entry name" value="TPR"/>
    <property type="match status" value="1"/>
</dbReference>
<keyword evidence="1" id="KW-0802">TPR repeat</keyword>
<dbReference type="SMART" id="SM00028">
    <property type="entry name" value="TPR"/>
    <property type="match status" value="2"/>
</dbReference>
<dbReference type="EMBL" id="DWZD01000026">
    <property type="protein sequence ID" value="HJA78748.1"/>
    <property type="molecule type" value="Genomic_DNA"/>
</dbReference>